<proteinExistence type="predicted"/>
<organism evidence="2 3">
    <name type="scientific">Primorskyibacter sedentarius</name>
    <dbReference type="NCBI Taxonomy" id="745311"/>
    <lineage>
        <taxon>Bacteria</taxon>
        <taxon>Pseudomonadati</taxon>
        <taxon>Pseudomonadota</taxon>
        <taxon>Alphaproteobacteria</taxon>
        <taxon>Rhodobacterales</taxon>
        <taxon>Roseobacteraceae</taxon>
        <taxon>Primorskyibacter</taxon>
    </lineage>
</organism>
<dbReference type="EMBL" id="SLZU01000011">
    <property type="protein sequence ID" value="TCS61522.1"/>
    <property type="molecule type" value="Genomic_DNA"/>
</dbReference>
<dbReference type="AlphaFoldDB" id="A0A4R3J7V7"/>
<dbReference type="InterPro" id="IPR028992">
    <property type="entry name" value="Hedgehog/Intein_dom"/>
</dbReference>
<feature type="domain" description="Hedgehog/Intein (Hint)" evidence="1">
    <location>
        <begin position="181"/>
        <end position="327"/>
    </location>
</feature>
<dbReference type="SUPFAM" id="SSF51294">
    <property type="entry name" value="Hedgehog/intein (Hint) domain"/>
    <property type="match status" value="1"/>
</dbReference>
<evidence type="ECO:0000313" key="2">
    <source>
        <dbReference type="EMBL" id="TCS61522.1"/>
    </source>
</evidence>
<name>A0A4R3J7V7_9RHOB</name>
<keyword evidence="3" id="KW-1185">Reference proteome</keyword>
<protein>
    <submittedName>
        <fullName evidence="2">Hint domain-containing protein</fullName>
    </submittedName>
</protein>
<accession>A0A4R3J7V7</accession>
<evidence type="ECO:0000313" key="3">
    <source>
        <dbReference type="Proteomes" id="UP000295696"/>
    </source>
</evidence>
<sequence length="384" mass="41491">MPTTTYVEPIYFSGDMMALTPTQPIQTPGLNPGQDGFGMVVENASALGGSDSFYRLVWYQNLNASATEFQNGQFWRVEAYDDTSDSDTDPFNGDAGWSTVYSNLVPKSDLVSGVGGGDEYIVLEIQDGSGRHLFYDINGGLSTTPTDYTLLGVDQNGDAGDGDGDSNLDFFDAYSAFTPPICFCRGTMIETPQGARAIEDLREGDLVKTADNGAQPVRWIGSRKLSSVMLMVKEDLRPVRIAAGALGNGLPHTTLMVSQQHRVLVRSKIAQRLTGSQEILVAAKHLCMLDGIDLVDDFEPIEYFHILLDGHELVFSNGAATETLYTGAEALKSLNKAAVQEIRTLFPAPKSLEGVPVAARSLANGRVGKKLAMRHAKNGQLLIN</sequence>
<dbReference type="InterPro" id="IPR036844">
    <property type="entry name" value="Hint_dom_sf"/>
</dbReference>
<dbReference type="Gene3D" id="2.170.16.10">
    <property type="entry name" value="Hedgehog/Intein (Hint) domain"/>
    <property type="match status" value="1"/>
</dbReference>
<gene>
    <name evidence="2" type="ORF">EDD52_111120</name>
</gene>
<evidence type="ECO:0000259" key="1">
    <source>
        <dbReference type="Pfam" id="PF13403"/>
    </source>
</evidence>
<comment type="caution">
    <text evidence="2">The sequence shown here is derived from an EMBL/GenBank/DDBJ whole genome shotgun (WGS) entry which is preliminary data.</text>
</comment>
<dbReference type="Proteomes" id="UP000295696">
    <property type="component" value="Unassembled WGS sequence"/>
</dbReference>
<dbReference type="Pfam" id="PF13403">
    <property type="entry name" value="Hint_2"/>
    <property type="match status" value="1"/>
</dbReference>
<reference evidence="2 3" key="1">
    <citation type="submission" date="2019-03" db="EMBL/GenBank/DDBJ databases">
        <title>Genomic Encyclopedia of Type Strains, Phase IV (KMG-IV): sequencing the most valuable type-strain genomes for metagenomic binning, comparative biology and taxonomic classification.</title>
        <authorList>
            <person name="Goeker M."/>
        </authorList>
    </citation>
    <scope>NUCLEOTIDE SEQUENCE [LARGE SCALE GENOMIC DNA]</scope>
    <source>
        <strain evidence="2 3">DSM 104836</strain>
    </source>
</reference>